<evidence type="ECO:0000313" key="7">
    <source>
        <dbReference type="EnsemblMetazoa" id="AAEL023646-PD"/>
    </source>
</evidence>
<dbReference type="PANTHER" id="PTHR24379">
    <property type="entry name" value="KRAB AND ZINC FINGER DOMAIN-CONTAINING"/>
    <property type="match status" value="1"/>
</dbReference>
<evidence type="ECO:0000313" key="8">
    <source>
        <dbReference type="Proteomes" id="UP000008820"/>
    </source>
</evidence>
<dbReference type="FunFam" id="3.30.160.60:FF:001774">
    <property type="entry name" value="Myoneurin"/>
    <property type="match status" value="1"/>
</dbReference>
<sequence>MTNIQCDFVSEPLESDRKPEDALSEYTPVRLQTLLKYFRINPGFLRHPVNYPRTLNLIANDLREPSFQKSCVDILDAIEEWKARVALETEPTLPPDRELKRLLVALESRLTHAQITLILQHMEVVGGDADGLWATIAVEMRALKHPPRPEIYWRRGFEEWCQEAKERFREDPDALTALQQRYIDYARERGELDDGSGVEFDALELVLNHCRTCLGVLKAADPKAYLFEPGGTGTTLADKINVCFGTGIDLEERLPKYVCWKCVEKVEGAYALKMQIDRTDEELKCLIGEYGKRERRQSEHVKHEQREEEAALEMVQEEPEEQQEEEEALVASDKEVEHLEEVVEMENVKYSWQVVEDHEMVVEQVEHVDASELTQQEAECFDVMVATDEDYLEDDGQEAFVKEEPEKKIMTPCQKLSPQLTTKRKIVADLNDKFYHCPECRVVLRTQQLWEAHIASHNSEKRYTCEVCSKQFRSSSTLKIHQRTHTNERPYVCEVCSKAFRTYSQMKAHSFVHNPDDRPVRCEHCPYRTTTKSSLSIHMKSHVNTRPYVCSYCKVGFRTSSNMHKHVRNMHEGQRPFKCQECNKTFTTKETVQKHMVTHTGTKPYSCPECTSTYGWYNGLQKHMKAMHPGAPIPTEKTMMVASLGVESLGEA</sequence>
<keyword evidence="5" id="KW-0862">Zinc</keyword>
<dbReference type="PROSITE" id="PS51915">
    <property type="entry name" value="ZAD"/>
    <property type="match status" value="1"/>
</dbReference>
<keyword evidence="6" id="KW-0539">Nucleus</keyword>
<accession>A0A6I8TR34</accession>
<dbReference type="OrthoDB" id="4737882at2759"/>
<reference evidence="7 8" key="1">
    <citation type="submission" date="2017-06" db="EMBL/GenBank/DDBJ databases">
        <title>Aedes aegypti genome working group (AGWG) sequencing and assembly.</title>
        <authorList>
            <consortium name="Aedes aegypti Genome Working Group (AGWG)"/>
            <person name="Matthews B.J."/>
        </authorList>
    </citation>
    <scope>NUCLEOTIDE SEQUENCE [LARGE SCALE GENOMIC DNA]</scope>
    <source>
        <strain evidence="7 8">LVP_AGWG</strain>
    </source>
</reference>
<dbReference type="SMART" id="SM00355">
    <property type="entry name" value="ZnF_C2H2"/>
    <property type="match status" value="7"/>
</dbReference>
<dbReference type="SUPFAM" id="SSF57716">
    <property type="entry name" value="Glucocorticoid receptor-like (DNA-binding domain)"/>
    <property type="match status" value="1"/>
</dbReference>
<dbReference type="AlphaFoldDB" id="A0A6I8TR34"/>
<dbReference type="Pfam" id="PF00096">
    <property type="entry name" value="zf-C2H2"/>
    <property type="match status" value="5"/>
</dbReference>
<dbReference type="PROSITE" id="PS50157">
    <property type="entry name" value="ZINC_FINGER_C2H2_2"/>
    <property type="match status" value="6"/>
</dbReference>
<dbReference type="InterPro" id="IPR036236">
    <property type="entry name" value="Znf_C2H2_sf"/>
</dbReference>
<dbReference type="Pfam" id="PF07776">
    <property type="entry name" value="zf-AD"/>
    <property type="match status" value="1"/>
</dbReference>
<comment type="subcellular location">
    <subcellularLocation>
        <location evidence="1">Nucleus</location>
    </subcellularLocation>
</comment>
<evidence type="ECO:0000256" key="2">
    <source>
        <dbReference type="ARBA" id="ARBA00022723"/>
    </source>
</evidence>
<keyword evidence="4" id="KW-0863">Zinc-finger</keyword>
<proteinExistence type="predicted"/>
<dbReference type="Proteomes" id="UP000008820">
    <property type="component" value="Chromosome 1"/>
</dbReference>
<dbReference type="PANTHER" id="PTHR24379:SF121">
    <property type="entry name" value="C2H2-TYPE DOMAIN-CONTAINING PROTEIN"/>
    <property type="match status" value="1"/>
</dbReference>
<name>A0A6I8TR34_AEDAE</name>
<organism evidence="7 8">
    <name type="scientific">Aedes aegypti</name>
    <name type="common">Yellowfever mosquito</name>
    <name type="synonym">Culex aegypti</name>
    <dbReference type="NCBI Taxonomy" id="7159"/>
    <lineage>
        <taxon>Eukaryota</taxon>
        <taxon>Metazoa</taxon>
        <taxon>Ecdysozoa</taxon>
        <taxon>Arthropoda</taxon>
        <taxon>Hexapoda</taxon>
        <taxon>Insecta</taxon>
        <taxon>Pterygota</taxon>
        <taxon>Neoptera</taxon>
        <taxon>Endopterygota</taxon>
        <taxon>Diptera</taxon>
        <taxon>Nematocera</taxon>
        <taxon>Culicoidea</taxon>
        <taxon>Culicidae</taxon>
        <taxon>Culicinae</taxon>
        <taxon>Aedini</taxon>
        <taxon>Aedes</taxon>
        <taxon>Stegomyia</taxon>
    </lineage>
</organism>
<gene>
    <name evidence="7" type="primary">5574247</name>
</gene>
<dbReference type="Pfam" id="PF13912">
    <property type="entry name" value="zf-C2H2_6"/>
    <property type="match status" value="1"/>
</dbReference>
<evidence type="ECO:0000256" key="3">
    <source>
        <dbReference type="ARBA" id="ARBA00022737"/>
    </source>
</evidence>
<dbReference type="GO" id="GO:0005634">
    <property type="term" value="C:nucleus"/>
    <property type="evidence" value="ECO:0007669"/>
    <property type="project" value="UniProtKB-SubCell"/>
</dbReference>
<reference evidence="7" key="2">
    <citation type="submission" date="2020-05" db="UniProtKB">
        <authorList>
            <consortium name="EnsemblMetazoa"/>
        </authorList>
    </citation>
    <scope>IDENTIFICATION</scope>
    <source>
        <strain evidence="7">LVP_AGWG</strain>
    </source>
</reference>
<dbReference type="InParanoid" id="A0A6I8TR34"/>
<dbReference type="FunFam" id="3.30.160.60:FF:000446">
    <property type="entry name" value="Zinc finger protein"/>
    <property type="match status" value="2"/>
</dbReference>
<evidence type="ECO:0000256" key="4">
    <source>
        <dbReference type="ARBA" id="ARBA00022771"/>
    </source>
</evidence>
<dbReference type="SMART" id="SM00868">
    <property type="entry name" value="zf-AD"/>
    <property type="match status" value="1"/>
</dbReference>
<dbReference type="Gene3D" id="3.30.160.60">
    <property type="entry name" value="Classic Zinc Finger"/>
    <property type="match status" value="6"/>
</dbReference>
<dbReference type="Gene3D" id="3.40.1800.20">
    <property type="match status" value="1"/>
</dbReference>
<evidence type="ECO:0000256" key="5">
    <source>
        <dbReference type="ARBA" id="ARBA00022833"/>
    </source>
</evidence>
<keyword evidence="8" id="KW-1185">Reference proteome</keyword>
<dbReference type="GO" id="GO:0008270">
    <property type="term" value="F:zinc ion binding"/>
    <property type="evidence" value="ECO:0007669"/>
    <property type="project" value="UniProtKB-UniRule"/>
</dbReference>
<keyword evidence="3" id="KW-0677">Repeat</keyword>
<dbReference type="PROSITE" id="PS00028">
    <property type="entry name" value="ZINC_FINGER_C2H2_1"/>
    <property type="match status" value="5"/>
</dbReference>
<dbReference type="FunFam" id="3.30.160.60:FF:000145">
    <property type="entry name" value="Zinc finger protein 574"/>
    <property type="match status" value="1"/>
</dbReference>
<dbReference type="SUPFAM" id="SSF57667">
    <property type="entry name" value="beta-beta-alpha zinc fingers"/>
    <property type="match status" value="4"/>
</dbReference>
<dbReference type="EnsemblMetazoa" id="AAEL023646-RD">
    <property type="protein sequence ID" value="AAEL023646-PD"/>
    <property type="gene ID" value="AAEL023646"/>
</dbReference>
<dbReference type="InterPro" id="IPR013087">
    <property type="entry name" value="Znf_C2H2_type"/>
</dbReference>
<keyword evidence="2" id="KW-0479">Metal-binding</keyword>
<dbReference type="InterPro" id="IPR012934">
    <property type="entry name" value="Znf_AD"/>
</dbReference>
<protein>
    <submittedName>
        <fullName evidence="7">Uncharacterized protein</fullName>
    </submittedName>
</protein>
<evidence type="ECO:0000256" key="6">
    <source>
        <dbReference type="ARBA" id="ARBA00023242"/>
    </source>
</evidence>
<evidence type="ECO:0000256" key="1">
    <source>
        <dbReference type="ARBA" id="ARBA00004123"/>
    </source>
</evidence>